<dbReference type="PRINTS" id="PR00922">
    <property type="entry name" value="DADACBPTASE3"/>
</dbReference>
<accession>A0A4R5W4V5</accession>
<dbReference type="EMBL" id="SMYL01000001">
    <property type="protein sequence ID" value="TDK68141.1"/>
    <property type="molecule type" value="Genomic_DNA"/>
</dbReference>
<dbReference type="Gene3D" id="3.50.80.20">
    <property type="entry name" value="D-Ala-D-Ala carboxypeptidase C, peptidase S13"/>
    <property type="match status" value="1"/>
</dbReference>
<dbReference type="NCBIfam" id="TIGR00666">
    <property type="entry name" value="PBP4"/>
    <property type="match status" value="1"/>
</dbReference>
<name>A0A4R5W4V5_9BURK</name>
<keyword evidence="4" id="KW-0121">Carboxypeptidase</keyword>
<feature type="signal peptide" evidence="3">
    <location>
        <begin position="1"/>
        <end position="22"/>
    </location>
</feature>
<dbReference type="Gene3D" id="3.40.710.10">
    <property type="entry name" value="DD-peptidase/beta-lactamase superfamily"/>
    <property type="match status" value="1"/>
</dbReference>
<evidence type="ECO:0000313" key="5">
    <source>
        <dbReference type="Proteomes" id="UP000294829"/>
    </source>
</evidence>
<dbReference type="EC" id="3.4.16.4" evidence="4"/>
<organism evidence="4 5">
    <name type="scientific">Sapientia aquatica</name>
    <dbReference type="NCBI Taxonomy" id="1549640"/>
    <lineage>
        <taxon>Bacteria</taxon>
        <taxon>Pseudomonadati</taxon>
        <taxon>Pseudomonadota</taxon>
        <taxon>Betaproteobacteria</taxon>
        <taxon>Burkholderiales</taxon>
        <taxon>Oxalobacteraceae</taxon>
        <taxon>Sapientia</taxon>
    </lineage>
</organism>
<dbReference type="SUPFAM" id="SSF56601">
    <property type="entry name" value="beta-lactamase/transpeptidase-like"/>
    <property type="match status" value="1"/>
</dbReference>
<reference evidence="4 5" key="1">
    <citation type="submission" date="2019-03" db="EMBL/GenBank/DDBJ databases">
        <title>Sapientia aquatica gen. nov., sp. nov., isolated from a crater lake.</title>
        <authorList>
            <person name="Felfoldi T."/>
            <person name="Szabo A."/>
            <person name="Toth E."/>
            <person name="Schumann P."/>
            <person name="Keki Z."/>
            <person name="Marialigeti K."/>
            <person name="Mathe I."/>
        </authorList>
    </citation>
    <scope>NUCLEOTIDE SEQUENCE [LARGE SCALE GENOMIC DNA]</scope>
    <source>
        <strain evidence="4 5">SA-152</strain>
    </source>
</reference>
<dbReference type="InterPro" id="IPR012338">
    <property type="entry name" value="Beta-lactam/transpept-like"/>
</dbReference>
<dbReference type="PANTHER" id="PTHR30023:SF0">
    <property type="entry name" value="PENICILLIN-SENSITIVE CARBOXYPEPTIDASE A"/>
    <property type="match status" value="1"/>
</dbReference>
<dbReference type="RefSeq" id="WP_133324514.1">
    <property type="nucleotide sequence ID" value="NZ_SMYL01000001.1"/>
</dbReference>
<dbReference type="OrthoDB" id="9802627at2"/>
<dbReference type="AlphaFoldDB" id="A0A4R5W4V5"/>
<comment type="similarity">
    <text evidence="1">Belongs to the peptidase S13 family.</text>
</comment>
<comment type="caution">
    <text evidence="4">The sequence shown here is derived from an EMBL/GenBank/DDBJ whole genome shotgun (WGS) entry which is preliminary data.</text>
</comment>
<feature type="chain" id="PRO_5020769311" evidence="3">
    <location>
        <begin position="23"/>
        <end position="476"/>
    </location>
</feature>
<keyword evidence="2 4" id="KW-0378">Hydrolase</keyword>
<dbReference type="PANTHER" id="PTHR30023">
    <property type="entry name" value="D-ALANYL-D-ALANINE CARBOXYPEPTIDASE"/>
    <property type="match status" value="1"/>
</dbReference>
<evidence type="ECO:0000256" key="2">
    <source>
        <dbReference type="ARBA" id="ARBA00022801"/>
    </source>
</evidence>
<dbReference type="GO" id="GO:0000270">
    <property type="term" value="P:peptidoglycan metabolic process"/>
    <property type="evidence" value="ECO:0007669"/>
    <property type="project" value="TreeGrafter"/>
</dbReference>
<sequence length="476" mass="51778">MRQYWLLLITAYSLFFAQPSLAQELPANVIQALQKSKVPLNAVGVYVQEVGPSSAAAQAVLTWQADQAMQPASTMKLVTTYAALDMLGAAYRWKTSVWMTGQLDGEVLRGDLIVRGGGDPRLVLENFWLLLRQIRAQGIREIQGNLILDSSWMEPQYFDAAAFDGDPTRPYNVGPDALLVNFNALNLQLQKTEQGLQVTTLTPLALQTTVSVKLTKGACGTWRDKLTPSFSLVQQKVNLTLTGTYPTSCGTQTWLLQPYPLSHADYVGALFRQLWSELGGQFNGETVSGVVPPNAGLVTEMASAPLPDILRDMNKYSNNVMSRLVMLTIDKEANQAPANATRAAQIVQAWMNRNGISTTGLLLENGSGLSRVERISAAQMGQILHHAFDSAVMPELMSSLPVLGLDGTMKKRAINQAVAGHAHIKSGSLEGVRAIAGYVLAASGKRYVVVCLINHKNAEQGSVAQDELLEWVFEHG</sequence>
<evidence type="ECO:0000256" key="3">
    <source>
        <dbReference type="SAM" id="SignalP"/>
    </source>
</evidence>
<dbReference type="Pfam" id="PF02113">
    <property type="entry name" value="Peptidase_S13"/>
    <property type="match status" value="1"/>
</dbReference>
<keyword evidence="5" id="KW-1185">Reference proteome</keyword>
<keyword evidence="4" id="KW-0645">Protease</keyword>
<dbReference type="GO" id="GO:0006508">
    <property type="term" value="P:proteolysis"/>
    <property type="evidence" value="ECO:0007669"/>
    <property type="project" value="InterPro"/>
</dbReference>
<dbReference type="InterPro" id="IPR000667">
    <property type="entry name" value="Peptidase_S13"/>
</dbReference>
<evidence type="ECO:0000256" key="1">
    <source>
        <dbReference type="ARBA" id="ARBA00006096"/>
    </source>
</evidence>
<dbReference type="Proteomes" id="UP000294829">
    <property type="component" value="Unassembled WGS sequence"/>
</dbReference>
<gene>
    <name evidence="4" type="primary">dacB</name>
    <name evidence="4" type="ORF">E2I14_00905</name>
</gene>
<proteinExistence type="inferred from homology"/>
<keyword evidence="3" id="KW-0732">Signal</keyword>
<evidence type="ECO:0000313" key="4">
    <source>
        <dbReference type="EMBL" id="TDK68141.1"/>
    </source>
</evidence>
<protein>
    <submittedName>
        <fullName evidence="4">D-alanyl-D-alanine carboxypeptidase/D-alanyl-D-alanine-endopeptidase</fullName>
        <ecNumber evidence="4">3.4.16.4</ecNumber>
    </submittedName>
</protein>
<dbReference type="GO" id="GO:0009002">
    <property type="term" value="F:serine-type D-Ala-D-Ala carboxypeptidase activity"/>
    <property type="evidence" value="ECO:0007669"/>
    <property type="project" value="UniProtKB-EC"/>
</dbReference>